<proteinExistence type="predicted"/>
<feature type="domain" description="DUF5901" evidence="1">
    <location>
        <begin position="239"/>
        <end position="376"/>
    </location>
</feature>
<name>A0A6C0LGD2_9ZZZZ</name>
<dbReference type="EMBL" id="MN740491">
    <property type="protein sequence ID" value="QHU29613.1"/>
    <property type="molecule type" value="Genomic_DNA"/>
</dbReference>
<evidence type="ECO:0000259" key="1">
    <source>
        <dbReference type="Pfam" id="PF19254"/>
    </source>
</evidence>
<protein>
    <recommendedName>
        <fullName evidence="1">DUF5901 domain-containing protein</fullName>
    </recommendedName>
</protein>
<dbReference type="Pfam" id="PF19254">
    <property type="entry name" value="DUF5901"/>
    <property type="match status" value="2"/>
</dbReference>
<feature type="domain" description="DUF5901" evidence="1">
    <location>
        <begin position="4"/>
        <end position="197"/>
    </location>
</feature>
<dbReference type="AlphaFoldDB" id="A0A6C0LGD2"/>
<sequence>MSIEDINYLRENSIKQTIVILIDSKNRDFELYPDPSNYVVNFNVPFKNVIGFDIIDTSIPRTMYSIDKYNNTLYYYIHTDTTTTLDDFINNEIDVDAVNYDPTYNGKFKVFNMSYADYSLPTFVIHFNDEIKNSINDSNVELKAAGLTDPTELTDTIQFTCTHPFVFNMYDSTLAETLGFNMLIKKEDHNVKYSYYNKLTVKKPIDTNDANEIKYSNIMQSMRLYASFYDDNYYTPKMRNRIIGPGMVCFTGEKYIIMRSPEIEEHAFGSMAYTNNNLGIAKFRTNSLGFNDEKLYITKIPIREFHPIGKLSKLTLKFETADKNLYDFKGVNHNITLAIYYYEPKFKHLNFNSILNPNYTNNFNNYKYTNDEQEIINENDEDEDDLVDNLNENFSRDNIDIYRKMEQKYNYGL</sequence>
<organism evidence="2">
    <name type="scientific">viral metagenome</name>
    <dbReference type="NCBI Taxonomy" id="1070528"/>
    <lineage>
        <taxon>unclassified sequences</taxon>
        <taxon>metagenomes</taxon>
        <taxon>organismal metagenomes</taxon>
    </lineage>
</organism>
<accession>A0A6C0LGD2</accession>
<evidence type="ECO:0000313" key="2">
    <source>
        <dbReference type="EMBL" id="QHU29613.1"/>
    </source>
</evidence>
<reference evidence="2" key="1">
    <citation type="journal article" date="2020" name="Nature">
        <title>Giant virus diversity and host interactions through global metagenomics.</title>
        <authorList>
            <person name="Schulz F."/>
            <person name="Roux S."/>
            <person name="Paez-Espino D."/>
            <person name="Jungbluth S."/>
            <person name="Walsh D.A."/>
            <person name="Denef V.J."/>
            <person name="McMahon K.D."/>
            <person name="Konstantinidis K.T."/>
            <person name="Eloe-Fadrosh E.A."/>
            <person name="Kyrpides N.C."/>
            <person name="Woyke T."/>
        </authorList>
    </citation>
    <scope>NUCLEOTIDE SEQUENCE</scope>
    <source>
        <strain evidence="2">GVMAG-M-3300027804-48</strain>
    </source>
</reference>
<dbReference type="InterPro" id="IPR045420">
    <property type="entry name" value="DUF5901"/>
</dbReference>